<organism evidence="1 2">
    <name type="scientific">Vreelandella sulfidaeris</name>
    <dbReference type="NCBI Taxonomy" id="115553"/>
    <lineage>
        <taxon>Bacteria</taxon>
        <taxon>Pseudomonadati</taxon>
        <taxon>Pseudomonadota</taxon>
        <taxon>Gammaproteobacteria</taxon>
        <taxon>Oceanospirillales</taxon>
        <taxon>Halomonadaceae</taxon>
        <taxon>Vreelandella</taxon>
    </lineage>
</organism>
<dbReference type="KEGG" id="hsr:HSBAA_40160"/>
<proteinExistence type="predicted"/>
<dbReference type="Proteomes" id="UP000320231">
    <property type="component" value="Chromosome"/>
</dbReference>
<protein>
    <submittedName>
        <fullName evidence="1">Uncharacterized protein</fullName>
    </submittedName>
</protein>
<gene>
    <name evidence="1" type="ORF">HSBAA_40160</name>
</gene>
<dbReference type="AlphaFoldDB" id="A0A455U944"/>
<dbReference type="EMBL" id="AP019514">
    <property type="protein sequence ID" value="BBI62710.1"/>
    <property type="molecule type" value="Genomic_DNA"/>
</dbReference>
<evidence type="ECO:0000313" key="2">
    <source>
        <dbReference type="Proteomes" id="UP000320231"/>
    </source>
</evidence>
<accession>A0A455U944</accession>
<name>A0A455U944_9GAMM</name>
<sequence>MTAIPIDPIHWKRKPGNEPGALDISGLNRVRLTIGKTGSAITMTWQKGLKP</sequence>
<reference evidence="1 2" key="1">
    <citation type="journal article" date="2019" name="Microbiol. Resour. Announc.">
        <title>Complete Genome Sequence of Halomonas sulfidaeris Strain Esulfide1 Isolated from a Metal Sulfide Rock at a Depth of 2,200 Meters, Obtained Using Nanopore Sequencing.</title>
        <authorList>
            <person name="Saito M."/>
            <person name="Nishigata A."/>
            <person name="Galipon J."/>
            <person name="Arakawa K."/>
        </authorList>
    </citation>
    <scope>NUCLEOTIDE SEQUENCE [LARGE SCALE GENOMIC DNA]</scope>
    <source>
        <strain evidence="1 2">ATCC BAA-803</strain>
    </source>
</reference>
<evidence type="ECO:0000313" key="1">
    <source>
        <dbReference type="EMBL" id="BBI62710.1"/>
    </source>
</evidence>